<dbReference type="EMBL" id="CAWUPB010001173">
    <property type="protein sequence ID" value="CAK7346592.1"/>
    <property type="molecule type" value="Genomic_DNA"/>
</dbReference>
<protein>
    <submittedName>
        <fullName evidence="1">Uncharacterized protein</fullName>
    </submittedName>
</protein>
<dbReference type="AlphaFoldDB" id="A0AAV1S6R7"/>
<reference evidence="1 2" key="1">
    <citation type="submission" date="2024-01" db="EMBL/GenBank/DDBJ databases">
        <authorList>
            <person name="Waweru B."/>
        </authorList>
    </citation>
    <scope>NUCLEOTIDE SEQUENCE [LARGE SCALE GENOMIC DNA]</scope>
</reference>
<name>A0AAV1S6R7_9ROSI</name>
<gene>
    <name evidence="1" type="ORF">DCAF_LOCUS19269</name>
</gene>
<proteinExistence type="predicted"/>
<accession>A0AAV1S6R7</accession>
<keyword evidence="2" id="KW-1185">Reference proteome</keyword>
<comment type="caution">
    <text evidence="1">The sequence shown here is derived from an EMBL/GenBank/DDBJ whole genome shotgun (WGS) entry which is preliminary data.</text>
</comment>
<sequence length="95" mass="10685">MACPCTCNRGCSYRVVGRKHQSRLLTRLGSRFNCSYLHITVTATTTKLLTRRRGPSASMVPSYELTAKQSVQSFANWYEVLRALAIADIHLVYTS</sequence>
<evidence type="ECO:0000313" key="1">
    <source>
        <dbReference type="EMBL" id="CAK7346592.1"/>
    </source>
</evidence>
<dbReference type="Proteomes" id="UP001314170">
    <property type="component" value="Unassembled WGS sequence"/>
</dbReference>
<organism evidence="1 2">
    <name type="scientific">Dovyalis caffra</name>
    <dbReference type="NCBI Taxonomy" id="77055"/>
    <lineage>
        <taxon>Eukaryota</taxon>
        <taxon>Viridiplantae</taxon>
        <taxon>Streptophyta</taxon>
        <taxon>Embryophyta</taxon>
        <taxon>Tracheophyta</taxon>
        <taxon>Spermatophyta</taxon>
        <taxon>Magnoliopsida</taxon>
        <taxon>eudicotyledons</taxon>
        <taxon>Gunneridae</taxon>
        <taxon>Pentapetalae</taxon>
        <taxon>rosids</taxon>
        <taxon>fabids</taxon>
        <taxon>Malpighiales</taxon>
        <taxon>Salicaceae</taxon>
        <taxon>Flacourtieae</taxon>
        <taxon>Dovyalis</taxon>
    </lineage>
</organism>
<evidence type="ECO:0000313" key="2">
    <source>
        <dbReference type="Proteomes" id="UP001314170"/>
    </source>
</evidence>